<evidence type="ECO:0000259" key="2">
    <source>
        <dbReference type="Pfam" id="PF07635"/>
    </source>
</evidence>
<feature type="transmembrane region" description="Helical" evidence="1">
    <location>
        <begin position="17"/>
        <end position="35"/>
    </location>
</feature>
<feature type="domain" description="Cytochrome C Planctomycete-type" evidence="2">
    <location>
        <begin position="191"/>
        <end position="250"/>
    </location>
</feature>
<dbReference type="PANTHER" id="PTHR35889">
    <property type="entry name" value="CYCLOINULO-OLIGOSACCHARIDE FRUCTANOTRANSFERASE-RELATED"/>
    <property type="match status" value="1"/>
</dbReference>
<dbReference type="InterPro" id="IPR011429">
    <property type="entry name" value="Cyt_c_Planctomycete-type"/>
</dbReference>
<accession>A0A0B8SYX9</accession>
<dbReference type="EMBL" id="JJMU01000065">
    <property type="protein sequence ID" value="KGE12697.1"/>
    <property type="molecule type" value="Genomic_DNA"/>
</dbReference>
<feature type="transmembrane region" description="Helical" evidence="1">
    <location>
        <begin position="82"/>
        <end position="101"/>
    </location>
</feature>
<proteinExistence type="predicted"/>
<dbReference type="PANTHER" id="PTHR35889:SF3">
    <property type="entry name" value="F-BOX DOMAIN-CONTAINING PROTEIN"/>
    <property type="match status" value="1"/>
</dbReference>
<dbReference type="InterPro" id="IPR032675">
    <property type="entry name" value="LRR_dom_sf"/>
</dbReference>
<feature type="transmembrane region" description="Helical" evidence="1">
    <location>
        <begin position="121"/>
        <end position="139"/>
    </location>
</feature>
<dbReference type="STRING" id="1229276.DI53_3436"/>
<dbReference type="eggNOG" id="COG4886">
    <property type="taxonomic scope" value="Bacteria"/>
</dbReference>
<evidence type="ECO:0000313" key="4">
    <source>
        <dbReference type="EMBL" id="KGE12697.1"/>
    </source>
</evidence>
<sequence>MMFLEELALFIGRWHPLLVHLPIGMLILAFAMAVVDRYRKQLEYFSAIRFTLLLGSVAAIVACITGYFLSRNGGYEADVLGYHKWLGVAVAVISVVTFLLYRAPTHAKIWIQVLRSQRLMFLLIVVILVGVAGHFGGTLTHGEGYMKDVLPTALKSTLGIAPPKEGVFTLTNAQEAVVYQDIIQPILKQRCQSCHGEKKREGGLALHNQQAMLQGGDGGAVLVKGDTVKSELYARLVLPEGHEKRMPPSGRSPITMDQIKLISWWIAAGADFERKGKELPQSKEILTILTKLENGHQEETSLYAALPAAPPLPKDKIQAWQARGIKIMSIAADNNMVMVNAVNYAQFSNKDLEDLLAIKDNIVQLKIGRTAVTNAGMITVAKFPVLHRLHLEYTAVTDEGLLHLQRLKKVTYINLVGTKVTQQALIHLQKIPTLTHLYAFNTQLRETETGEGNSKIRVDTGNYVLPYLPSDSVIF</sequence>
<dbReference type="InterPro" id="IPR019251">
    <property type="entry name" value="DUF2231_TM"/>
</dbReference>
<keyword evidence="5" id="KW-1185">Reference proteome</keyword>
<comment type="caution">
    <text evidence="4">The sequence shown here is derived from an EMBL/GenBank/DDBJ whole genome shotgun (WGS) entry which is preliminary data.</text>
</comment>
<dbReference type="Gene3D" id="3.80.10.10">
    <property type="entry name" value="Ribonuclease Inhibitor"/>
    <property type="match status" value="1"/>
</dbReference>
<dbReference type="SUPFAM" id="SSF52047">
    <property type="entry name" value="RNI-like"/>
    <property type="match status" value="1"/>
</dbReference>
<dbReference type="OrthoDB" id="713772at2"/>
<name>A0A0B8SYX9_9SPHI</name>
<evidence type="ECO:0000259" key="3">
    <source>
        <dbReference type="Pfam" id="PF09990"/>
    </source>
</evidence>
<organism evidence="4 5">
    <name type="scientific">Sphingobacterium deserti</name>
    <dbReference type="NCBI Taxonomy" id="1229276"/>
    <lineage>
        <taxon>Bacteria</taxon>
        <taxon>Pseudomonadati</taxon>
        <taxon>Bacteroidota</taxon>
        <taxon>Sphingobacteriia</taxon>
        <taxon>Sphingobacteriales</taxon>
        <taxon>Sphingobacteriaceae</taxon>
        <taxon>Sphingobacterium</taxon>
    </lineage>
</organism>
<feature type="domain" description="DUF2231" evidence="3">
    <location>
        <begin position="15"/>
        <end position="141"/>
    </location>
</feature>
<dbReference type="AlphaFoldDB" id="A0A0B8SYX9"/>
<feature type="transmembrane region" description="Helical" evidence="1">
    <location>
        <begin position="47"/>
        <end position="70"/>
    </location>
</feature>
<keyword evidence="1" id="KW-0812">Transmembrane</keyword>
<keyword evidence="1" id="KW-0472">Membrane</keyword>
<protein>
    <submittedName>
        <fullName evidence="4">Uncharacterized protein</fullName>
    </submittedName>
</protein>
<dbReference type="Pfam" id="PF09990">
    <property type="entry name" value="DUF2231"/>
    <property type="match status" value="1"/>
</dbReference>
<evidence type="ECO:0000313" key="5">
    <source>
        <dbReference type="Proteomes" id="UP000031802"/>
    </source>
</evidence>
<evidence type="ECO:0000256" key="1">
    <source>
        <dbReference type="SAM" id="Phobius"/>
    </source>
</evidence>
<reference evidence="5" key="1">
    <citation type="submission" date="2014-04" db="EMBL/GenBank/DDBJ databases">
        <title>Whole-Genome optical mapping and complete genome sequence of Sphingobacterium deserti sp. nov., a new spaces isolated from desert in the west of China.</title>
        <authorList>
            <person name="Teng C."/>
            <person name="Zhou Z."/>
            <person name="Li X."/>
            <person name="Chen M."/>
            <person name="Lin M."/>
            <person name="Wang L."/>
            <person name="Su S."/>
            <person name="Zhang C."/>
            <person name="Zhang W."/>
        </authorList>
    </citation>
    <scope>NUCLEOTIDE SEQUENCE [LARGE SCALE GENOMIC DNA]</scope>
    <source>
        <strain evidence="5">ACCC05744</strain>
    </source>
</reference>
<reference evidence="4 5" key="2">
    <citation type="journal article" date="2015" name="PLoS ONE">
        <title>Whole-Genome Optical Mapping and Finished Genome Sequence of Sphingobacterium deserti sp. nov., a New Species Isolated from the Western Desert of China.</title>
        <authorList>
            <person name="Teng C."/>
            <person name="Zhou Z."/>
            <person name="Molnar I."/>
            <person name="Li X."/>
            <person name="Tang R."/>
            <person name="Chen M."/>
            <person name="Wang L."/>
            <person name="Su S."/>
            <person name="Zhang W."/>
            <person name="Lin M."/>
        </authorList>
    </citation>
    <scope>NUCLEOTIDE SEQUENCE [LARGE SCALE GENOMIC DNA]</scope>
    <source>
        <strain evidence="5">ACCC05744</strain>
    </source>
</reference>
<dbReference type="PATRIC" id="fig|1229276.3.peg.3550"/>
<dbReference type="Pfam" id="PF07635">
    <property type="entry name" value="PSCyt1"/>
    <property type="match status" value="1"/>
</dbReference>
<dbReference type="Proteomes" id="UP000031802">
    <property type="component" value="Unassembled WGS sequence"/>
</dbReference>
<dbReference type="RefSeq" id="WP_037502523.1">
    <property type="nucleotide sequence ID" value="NZ_JJMU01000065.1"/>
</dbReference>
<gene>
    <name evidence="4" type="ORF">DI53_3436</name>
</gene>
<keyword evidence="1" id="KW-1133">Transmembrane helix</keyword>